<evidence type="ECO:0000313" key="1">
    <source>
        <dbReference type="EMBL" id="MBB6340524.1"/>
    </source>
</evidence>
<sequence length="205" mass="22906">MTISTVPLWQPSTQSWVEASLQPITQKDASDWAQYWVPAIQNGLQQALSQTAIVDVNQIPRWNWKVKIEAVQGLLSKNGFSIVYEGVTQGLMIYDLSVHRCRLEEQKGKDLVYVEYLEVAPWNRGDLVQEQARFGGIGSALLAAAIELSRQEGFKGRIGLHSLPGSESFYDNVGMSDLGIDESSEGLRYFEMTAEQATAFFRKGD</sequence>
<keyword evidence="2" id="KW-1185">Reference proteome</keyword>
<keyword evidence="1" id="KW-0808">Transferase</keyword>
<comment type="caution">
    <text evidence="1">The sequence shown here is derived from an EMBL/GenBank/DDBJ whole genome shotgun (WGS) entry which is preliminary data.</text>
</comment>
<organism evidence="1 2">
    <name type="scientific">Pseudomonas fluvialis</name>
    <dbReference type="NCBI Taxonomy" id="1793966"/>
    <lineage>
        <taxon>Bacteria</taxon>
        <taxon>Pseudomonadati</taxon>
        <taxon>Pseudomonadota</taxon>
        <taxon>Gammaproteobacteria</taxon>
        <taxon>Pseudomonadales</taxon>
        <taxon>Pseudomonadaceae</taxon>
        <taxon>Pseudomonas</taxon>
    </lineage>
</organism>
<dbReference type="Gene3D" id="3.40.630.30">
    <property type="match status" value="1"/>
</dbReference>
<accession>A0A7X0BPN0</accession>
<dbReference type="Proteomes" id="UP000557193">
    <property type="component" value="Unassembled WGS sequence"/>
</dbReference>
<dbReference type="AlphaFoldDB" id="A0A7X0BPN0"/>
<proteinExistence type="predicted"/>
<dbReference type="InterPro" id="IPR016181">
    <property type="entry name" value="Acyl_CoA_acyltransferase"/>
</dbReference>
<dbReference type="GO" id="GO:0016747">
    <property type="term" value="F:acyltransferase activity, transferring groups other than amino-acyl groups"/>
    <property type="evidence" value="ECO:0007669"/>
    <property type="project" value="InterPro"/>
</dbReference>
<dbReference type="RefSeq" id="WP_184680603.1">
    <property type="nucleotide sequence ID" value="NZ_JACHLL010000001.1"/>
</dbReference>
<reference evidence="1 2" key="1">
    <citation type="submission" date="2020-08" db="EMBL/GenBank/DDBJ databases">
        <title>Functional genomics of gut bacteria from endangered species of beetles.</title>
        <authorList>
            <person name="Carlos-Shanley C."/>
        </authorList>
    </citation>
    <scope>NUCLEOTIDE SEQUENCE [LARGE SCALE GENOMIC DNA]</scope>
    <source>
        <strain evidence="1 2">S00202</strain>
    </source>
</reference>
<dbReference type="SUPFAM" id="SSF55729">
    <property type="entry name" value="Acyl-CoA N-acyltransferases (Nat)"/>
    <property type="match status" value="1"/>
</dbReference>
<gene>
    <name evidence="1" type="ORF">HNP49_000674</name>
</gene>
<protein>
    <submittedName>
        <fullName evidence="1">GNAT superfamily N-acetyltransferase</fullName>
    </submittedName>
</protein>
<name>A0A7X0BPN0_9PSED</name>
<dbReference type="EMBL" id="JACHLL010000001">
    <property type="protein sequence ID" value="MBB6340524.1"/>
    <property type="molecule type" value="Genomic_DNA"/>
</dbReference>
<evidence type="ECO:0000313" key="2">
    <source>
        <dbReference type="Proteomes" id="UP000557193"/>
    </source>
</evidence>